<dbReference type="PANTHER" id="PTHR43903">
    <property type="entry name" value="NEUROLIGIN"/>
    <property type="match status" value="1"/>
</dbReference>
<dbReference type="Pfam" id="PF00135">
    <property type="entry name" value="COesterase"/>
    <property type="match status" value="1"/>
</dbReference>
<dbReference type="AlphaFoldDB" id="A0A132AF85"/>
<evidence type="ECO:0000256" key="2">
    <source>
        <dbReference type="ARBA" id="ARBA00023180"/>
    </source>
</evidence>
<feature type="domain" description="Carboxylesterase type B" evidence="3">
    <location>
        <begin position="3"/>
        <end position="58"/>
    </location>
</feature>
<evidence type="ECO:0000259" key="3">
    <source>
        <dbReference type="Pfam" id="PF00135"/>
    </source>
</evidence>
<comment type="caution">
    <text evidence="4">The sequence shown here is derived from an EMBL/GenBank/DDBJ whole genome shotgun (WGS) entry which is preliminary data.</text>
</comment>
<dbReference type="Proteomes" id="UP000616769">
    <property type="component" value="Unassembled WGS sequence"/>
</dbReference>
<evidence type="ECO:0000313" key="5">
    <source>
        <dbReference type="Proteomes" id="UP000616769"/>
    </source>
</evidence>
<dbReference type="EMBL" id="JXLN01013102">
    <property type="protein sequence ID" value="KPM09090.1"/>
    <property type="molecule type" value="Genomic_DNA"/>
</dbReference>
<dbReference type="InterPro" id="IPR029058">
    <property type="entry name" value="AB_hydrolase_fold"/>
</dbReference>
<reference evidence="4 5" key="1">
    <citation type="journal article" date="2015" name="Parasit. Vectors">
        <title>Draft genome of the scabies mite.</title>
        <authorList>
            <person name="Rider S.D.Jr."/>
            <person name="Morgan M.S."/>
            <person name="Arlian L.G."/>
        </authorList>
    </citation>
    <scope>NUCLEOTIDE SEQUENCE [LARGE SCALE GENOMIC DNA]</scope>
    <source>
        <strain evidence="4">Arlian Lab</strain>
    </source>
</reference>
<dbReference type="SUPFAM" id="SSF53474">
    <property type="entry name" value="alpha/beta-Hydrolases"/>
    <property type="match status" value="1"/>
</dbReference>
<keyword evidence="2" id="KW-0325">Glycoprotein</keyword>
<gene>
    <name evidence="4" type="ORF">QR98_0076210</name>
</gene>
<dbReference type="InterPro" id="IPR051093">
    <property type="entry name" value="Neuroligin/BSAL"/>
</dbReference>
<name>A0A132AF85_SARSC</name>
<dbReference type="InterPro" id="IPR002018">
    <property type="entry name" value="CarbesteraseB"/>
</dbReference>
<organism evidence="4 5">
    <name type="scientific">Sarcoptes scabiei</name>
    <name type="common">Itch mite</name>
    <name type="synonym">Acarus scabiei</name>
    <dbReference type="NCBI Taxonomy" id="52283"/>
    <lineage>
        <taxon>Eukaryota</taxon>
        <taxon>Metazoa</taxon>
        <taxon>Ecdysozoa</taxon>
        <taxon>Arthropoda</taxon>
        <taxon>Chelicerata</taxon>
        <taxon>Arachnida</taxon>
        <taxon>Acari</taxon>
        <taxon>Acariformes</taxon>
        <taxon>Sarcoptiformes</taxon>
        <taxon>Astigmata</taxon>
        <taxon>Psoroptidia</taxon>
        <taxon>Sarcoptoidea</taxon>
        <taxon>Sarcoptidae</taxon>
        <taxon>Sarcoptinae</taxon>
        <taxon>Sarcoptes</taxon>
    </lineage>
</organism>
<proteinExistence type="inferred from homology"/>
<accession>A0A132AF85</accession>
<dbReference type="Gene3D" id="3.40.50.1820">
    <property type="entry name" value="alpha/beta hydrolase"/>
    <property type="match status" value="1"/>
</dbReference>
<evidence type="ECO:0000256" key="1">
    <source>
        <dbReference type="ARBA" id="ARBA00005964"/>
    </source>
</evidence>
<protein>
    <recommendedName>
        <fullName evidence="3">Carboxylesterase type B domain-containing protein</fullName>
    </recommendedName>
</protein>
<comment type="similarity">
    <text evidence="1">Belongs to the type-B carboxylesterase/lipase family.</text>
</comment>
<dbReference type="OrthoDB" id="3200163at2759"/>
<evidence type="ECO:0000313" key="4">
    <source>
        <dbReference type="EMBL" id="KPM09090.1"/>
    </source>
</evidence>
<sequence>MVDGTIRGNYGLMDQVAALHWIQENIAEFGGEPNNVTIVGHSFGASCVHLLTLSPMAKEF</sequence>
<dbReference type="VEuPathDB" id="VectorBase:SSCA003088"/>